<keyword evidence="1" id="KW-0808">Transferase</keyword>
<organism evidence="1 2">
    <name type="scientific">Luoshenia tenuis</name>
    <dbReference type="NCBI Taxonomy" id="2763654"/>
    <lineage>
        <taxon>Bacteria</taxon>
        <taxon>Bacillati</taxon>
        <taxon>Bacillota</taxon>
        <taxon>Clostridia</taxon>
        <taxon>Christensenellales</taxon>
        <taxon>Christensenellaceae</taxon>
        <taxon>Luoshenia</taxon>
    </lineage>
</organism>
<dbReference type="GO" id="GO:0016301">
    <property type="term" value="F:kinase activity"/>
    <property type="evidence" value="ECO:0007669"/>
    <property type="project" value="UniProtKB-KW"/>
</dbReference>
<comment type="caution">
    <text evidence="1">The sequence shown here is derived from an EMBL/GenBank/DDBJ whole genome shotgun (WGS) entry which is preliminary data.</text>
</comment>
<gene>
    <name evidence="1" type="ORF">H8699_09875</name>
</gene>
<protein>
    <submittedName>
        <fullName evidence="1">Cytidylate kinase-like family protein</fullName>
    </submittedName>
</protein>
<accession>A0A926D1Y1</accession>
<name>A0A926D1Y1_9FIRM</name>
<proteinExistence type="predicted"/>
<dbReference type="RefSeq" id="WP_249285553.1">
    <property type="nucleotide sequence ID" value="NZ_JACRSO010000004.1"/>
</dbReference>
<dbReference type="Pfam" id="PF13189">
    <property type="entry name" value="Cytidylate_kin2"/>
    <property type="match status" value="1"/>
</dbReference>
<keyword evidence="2" id="KW-1185">Reference proteome</keyword>
<dbReference type="SUPFAM" id="SSF52540">
    <property type="entry name" value="P-loop containing nucleoside triphosphate hydrolases"/>
    <property type="match status" value="1"/>
</dbReference>
<evidence type="ECO:0000313" key="2">
    <source>
        <dbReference type="Proteomes" id="UP000654279"/>
    </source>
</evidence>
<dbReference type="AlphaFoldDB" id="A0A926D1Y1"/>
<reference evidence="1" key="1">
    <citation type="submission" date="2020-08" db="EMBL/GenBank/DDBJ databases">
        <title>Genome public.</title>
        <authorList>
            <person name="Liu C."/>
            <person name="Sun Q."/>
        </authorList>
    </citation>
    <scope>NUCLEOTIDE SEQUENCE</scope>
    <source>
        <strain evidence="1">NSJ-44</strain>
    </source>
</reference>
<keyword evidence="1" id="KW-0418">Kinase</keyword>
<dbReference type="Gene3D" id="3.40.50.300">
    <property type="entry name" value="P-loop containing nucleotide triphosphate hydrolases"/>
    <property type="match status" value="1"/>
</dbReference>
<sequence length="197" mass="21826">MRYNCVTIEREYASGGREVAARLAEALGWPYYGSEVLALAAQELGREVENLAGQDEAPPTLRTYVRMAVASAYGLENALRGEEVQDAEARVIRGLGDKGGCVIIGRRAGAILRGRRDVLRVFIHAARDVRRERAVRVYGVPEERAESTLKKYDKARAAYYHYYAGRGWDDAGEYHMMLDSGLLGLDGCVKAIRALLT</sequence>
<dbReference type="EMBL" id="JACRSO010000004">
    <property type="protein sequence ID" value="MBC8529736.1"/>
    <property type="molecule type" value="Genomic_DNA"/>
</dbReference>
<evidence type="ECO:0000313" key="1">
    <source>
        <dbReference type="EMBL" id="MBC8529736.1"/>
    </source>
</evidence>
<dbReference type="Proteomes" id="UP000654279">
    <property type="component" value="Unassembled WGS sequence"/>
</dbReference>
<dbReference type="InterPro" id="IPR027417">
    <property type="entry name" value="P-loop_NTPase"/>
</dbReference>